<dbReference type="EMBL" id="JH711583">
    <property type="protein sequence ID" value="EIW77943.1"/>
    <property type="molecule type" value="Genomic_DNA"/>
</dbReference>
<evidence type="ECO:0000313" key="2">
    <source>
        <dbReference type="EMBL" id="EIW77943.1"/>
    </source>
</evidence>
<accession>A0A5M3MFK8</accession>
<feature type="region of interest" description="Disordered" evidence="1">
    <location>
        <begin position="436"/>
        <end position="470"/>
    </location>
</feature>
<feature type="region of interest" description="Disordered" evidence="1">
    <location>
        <begin position="632"/>
        <end position="653"/>
    </location>
</feature>
<gene>
    <name evidence="2" type="ORF">CONPUDRAFT_167932</name>
</gene>
<feature type="region of interest" description="Disordered" evidence="1">
    <location>
        <begin position="527"/>
        <end position="551"/>
    </location>
</feature>
<dbReference type="RefSeq" id="XP_007772238.1">
    <property type="nucleotide sequence ID" value="XM_007774048.1"/>
</dbReference>
<keyword evidence="3" id="KW-1185">Reference proteome</keyword>
<proteinExistence type="predicted"/>
<protein>
    <submittedName>
        <fullName evidence="2">Uncharacterized protein</fullName>
    </submittedName>
</protein>
<sequence length="682" mass="72415">MYIFVSSPSQLPHVAPMPCLARNMLAANIFSIEGLVTELGNDPDAKASRTIPAKIMQIQTALGDFKSKVMDPSPTLLTETSEARRARIMAGVMERAGESDTTNAHQSFHWSLAVSSISLASMANAVSSTSISAVASPSLVSMKQDATTTPAEQPASPSLGKTQNGSTTTNVSDDAAHVGIDSLVKPPSALPASFPDVALITEESSKNVNASMSSIAVNDLIPSETQSSYQSCNTRFEDVSYDGEEEYGEDSYVESQWSGFGIDDKLVINLCTGNAEDETPGKVASCFLYASKSESAISSQTRENSAAISISVSTSFLYASSSPTRAPAPDVILAWVKQAASLEVRFKHHAHIVQCTSIKSFHGELHLAEEGGLPLFNVDNILPVASKKRIAIMSFSKSAPCMSLTPPASYGDLPTSRSDPTGLSLQISVTLELLPSATSRNEDNTKRASSVLPSRHSPERPHSSVHTDIFTPDVVEDAADKSKVESPAPDATPAKSTIVAASNPATITPSTLGLSFMTFNSPISPFNATSSTQSTPSAPSSPPPTTPSPALKRSIKPLIFARTLNADASPRSPSSFFKFKSESIRSFFSPSSSTKTDITRTKSGRVSSLRSLFTPSKAKDTLFSPVDAPRWSADSGCSSPSSCSSPETPVNRARARSRLILSRNKPTLSSKLPFFKRSVVRS</sequence>
<feature type="compositionally biased region" description="Polar residues" evidence="1">
    <location>
        <begin position="144"/>
        <end position="172"/>
    </location>
</feature>
<reference evidence="3" key="1">
    <citation type="journal article" date="2012" name="Science">
        <title>The Paleozoic origin of enzymatic lignin decomposition reconstructed from 31 fungal genomes.</title>
        <authorList>
            <person name="Floudas D."/>
            <person name="Binder M."/>
            <person name="Riley R."/>
            <person name="Barry K."/>
            <person name="Blanchette R.A."/>
            <person name="Henrissat B."/>
            <person name="Martinez A.T."/>
            <person name="Otillar R."/>
            <person name="Spatafora J.W."/>
            <person name="Yadav J.S."/>
            <person name="Aerts A."/>
            <person name="Benoit I."/>
            <person name="Boyd A."/>
            <person name="Carlson A."/>
            <person name="Copeland A."/>
            <person name="Coutinho P.M."/>
            <person name="de Vries R.P."/>
            <person name="Ferreira P."/>
            <person name="Findley K."/>
            <person name="Foster B."/>
            <person name="Gaskell J."/>
            <person name="Glotzer D."/>
            <person name="Gorecki P."/>
            <person name="Heitman J."/>
            <person name="Hesse C."/>
            <person name="Hori C."/>
            <person name="Igarashi K."/>
            <person name="Jurgens J.A."/>
            <person name="Kallen N."/>
            <person name="Kersten P."/>
            <person name="Kohler A."/>
            <person name="Kuees U."/>
            <person name="Kumar T.K.A."/>
            <person name="Kuo A."/>
            <person name="LaButti K."/>
            <person name="Larrondo L.F."/>
            <person name="Lindquist E."/>
            <person name="Ling A."/>
            <person name="Lombard V."/>
            <person name="Lucas S."/>
            <person name="Lundell T."/>
            <person name="Martin R."/>
            <person name="McLaughlin D.J."/>
            <person name="Morgenstern I."/>
            <person name="Morin E."/>
            <person name="Murat C."/>
            <person name="Nagy L.G."/>
            <person name="Nolan M."/>
            <person name="Ohm R.A."/>
            <person name="Patyshakuliyeva A."/>
            <person name="Rokas A."/>
            <person name="Ruiz-Duenas F.J."/>
            <person name="Sabat G."/>
            <person name="Salamov A."/>
            <person name="Samejima M."/>
            <person name="Schmutz J."/>
            <person name="Slot J.C."/>
            <person name="St John F."/>
            <person name="Stenlid J."/>
            <person name="Sun H."/>
            <person name="Sun S."/>
            <person name="Syed K."/>
            <person name="Tsang A."/>
            <person name="Wiebenga A."/>
            <person name="Young D."/>
            <person name="Pisabarro A."/>
            <person name="Eastwood D.C."/>
            <person name="Martin F."/>
            <person name="Cullen D."/>
            <person name="Grigoriev I.V."/>
            <person name="Hibbett D.S."/>
        </authorList>
    </citation>
    <scope>NUCLEOTIDE SEQUENCE [LARGE SCALE GENOMIC DNA]</scope>
    <source>
        <strain evidence="3">RWD-64-598 SS2</strain>
    </source>
</reference>
<organism evidence="2 3">
    <name type="scientific">Coniophora puteana (strain RWD-64-598)</name>
    <name type="common">Brown rot fungus</name>
    <dbReference type="NCBI Taxonomy" id="741705"/>
    <lineage>
        <taxon>Eukaryota</taxon>
        <taxon>Fungi</taxon>
        <taxon>Dikarya</taxon>
        <taxon>Basidiomycota</taxon>
        <taxon>Agaricomycotina</taxon>
        <taxon>Agaricomycetes</taxon>
        <taxon>Agaricomycetidae</taxon>
        <taxon>Boletales</taxon>
        <taxon>Coniophorineae</taxon>
        <taxon>Coniophoraceae</taxon>
        <taxon>Coniophora</taxon>
    </lineage>
</organism>
<dbReference type="GeneID" id="19205886"/>
<feature type="compositionally biased region" description="Low complexity" evidence="1">
    <location>
        <begin position="635"/>
        <end position="646"/>
    </location>
</feature>
<dbReference type="AlphaFoldDB" id="A0A5M3MFK8"/>
<dbReference type="Proteomes" id="UP000053558">
    <property type="component" value="Unassembled WGS sequence"/>
</dbReference>
<comment type="caution">
    <text evidence="2">The sequence shown here is derived from an EMBL/GenBank/DDBJ whole genome shotgun (WGS) entry which is preliminary data.</text>
</comment>
<evidence type="ECO:0000256" key="1">
    <source>
        <dbReference type="SAM" id="MobiDB-lite"/>
    </source>
</evidence>
<dbReference type="KEGG" id="cput:CONPUDRAFT_167932"/>
<evidence type="ECO:0000313" key="3">
    <source>
        <dbReference type="Proteomes" id="UP000053558"/>
    </source>
</evidence>
<feature type="region of interest" description="Disordered" evidence="1">
    <location>
        <begin position="144"/>
        <end position="173"/>
    </location>
</feature>
<feature type="compositionally biased region" description="Low complexity" evidence="1">
    <location>
        <begin position="528"/>
        <end position="538"/>
    </location>
</feature>
<name>A0A5M3MFK8_CONPW</name>
<feature type="region of interest" description="Disordered" evidence="1">
    <location>
        <begin position="478"/>
        <end position="497"/>
    </location>
</feature>